<sequence>MSGLSLLPGLVYVIVGWNFHILMPALVWYGILLCISYYGWTLYKEFATYRMDENHLKKWYGKLTWFMYIIFSAWSLIFVMYVGYDQYHIHYIAIFTQLGAAVVASTLLVSDKKLFVPILVTLMLPLIVYFAFVDAWYGYVLSIFSLIFLFVLLYASFNTNRLLQKNYSQAQHDILTGLYNRRYFMEYMESLHERLAVNHKTACLFLIDLDHFKTINDSLGHEIGDKLLIEVSERLKEYAEDTHIVARLGGDEFILISKELNEDVSKMDPAYSFSEGLLYVIRKPYSIDGHHLHISASIGVHQIDPSFLYSKNFIREADIAMYEAKVQGRDGVIIFNQDLAQRVERHLLIEQKLHYALKENIIEVFYQPQFDKDEQVIGCESLIRWNDDQLGEVEPEEFIPIIENTGLILEVGSYVLKETFESINRWNAKGKKLESISVNVSMRQLLCETFVNEVERLIKIYFPKKESEQKIVFEITEHVFSEDMKKVVSMMNRLKNIGISFSIDDFGTGYSSLNYLKVLPIDEVKIDRTFVARLDDSKDDKKMISTIISIAKNLDLNIVAEGVETFQQLIFLTKIECDVFQGFYFEEALSKKAFEEKYIFT</sequence>
<dbReference type="PROSITE" id="PS50883">
    <property type="entry name" value="EAL"/>
    <property type="match status" value="1"/>
</dbReference>
<dbReference type="CDD" id="cd01949">
    <property type="entry name" value="GGDEF"/>
    <property type="match status" value="1"/>
</dbReference>
<keyword evidence="1" id="KW-0472">Membrane</keyword>
<dbReference type="PROSITE" id="PS50887">
    <property type="entry name" value="GGDEF"/>
    <property type="match status" value="1"/>
</dbReference>
<dbReference type="SUPFAM" id="SSF141868">
    <property type="entry name" value="EAL domain-like"/>
    <property type="match status" value="1"/>
</dbReference>
<dbReference type="CDD" id="cd01948">
    <property type="entry name" value="EAL"/>
    <property type="match status" value="1"/>
</dbReference>
<feature type="transmembrane region" description="Helical" evidence="1">
    <location>
        <begin position="63"/>
        <end position="83"/>
    </location>
</feature>
<dbReference type="InterPro" id="IPR001633">
    <property type="entry name" value="EAL_dom"/>
</dbReference>
<dbReference type="SMART" id="SM00267">
    <property type="entry name" value="GGDEF"/>
    <property type="match status" value="1"/>
</dbReference>
<keyword evidence="5" id="KW-1185">Reference proteome</keyword>
<dbReference type="InterPro" id="IPR029787">
    <property type="entry name" value="Nucleotide_cyclase"/>
</dbReference>
<dbReference type="InterPro" id="IPR035919">
    <property type="entry name" value="EAL_sf"/>
</dbReference>
<feature type="transmembrane region" description="Helical" evidence="1">
    <location>
        <begin position="20"/>
        <end position="43"/>
    </location>
</feature>
<dbReference type="SUPFAM" id="SSF55073">
    <property type="entry name" value="Nucleotide cyclase"/>
    <property type="match status" value="1"/>
</dbReference>
<evidence type="ECO:0000259" key="2">
    <source>
        <dbReference type="PROSITE" id="PS50883"/>
    </source>
</evidence>
<dbReference type="Proteomes" id="UP001169066">
    <property type="component" value="Unassembled WGS sequence"/>
</dbReference>
<feature type="domain" description="GGDEF" evidence="3">
    <location>
        <begin position="200"/>
        <end position="337"/>
    </location>
</feature>
<dbReference type="RefSeq" id="WP_289402275.1">
    <property type="nucleotide sequence ID" value="NZ_JAQIBC010000007.1"/>
</dbReference>
<dbReference type="InterPro" id="IPR052155">
    <property type="entry name" value="Biofilm_reg_signaling"/>
</dbReference>
<accession>A0ABT7QTF7</accession>
<proteinExistence type="predicted"/>
<gene>
    <name evidence="4" type="ORF">PF327_09215</name>
</gene>
<dbReference type="PANTHER" id="PTHR44757">
    <property type="entry name" value="DIGUANYLATE CYCLASE DGCP"/>
    <property type="match status" value="1"/>
</dbReference>
<keyword evidence="1" id="KW-0812">Transmembrane</keyword>
<keyword evidence="1" id="KW-1133">Transmembrane helix</keyword>
<dbReference type="InterPro" id="IPR000160">
    <property type="entry name" value="GGDEF_dom"/>
</dbReference>
<organism evidence="4 5">
    <name type="scientific">Sulfurovum xiamenensis</name>
    <dbReference type="NCBI Taxonomy" id="3019066"/>
    <lineage>
        <taxon>Bacteria</taxon>
        <taxon>Pseudomonadati</taxon>
        <taxon>Campylobacterota</taxon>
        <taxon>Epsilonproteobacteria</taxon>
        <taxon>Campylobacterales</taxon>
        <taxon>Sulfurovaceae</taxon>
        <taxon>Sulfurovum</taxon>
    </lineage>
</organism>
<evidence type="ECO:0000313" key="5">
    <source>
        <dbReference type="Proteomes" id="UP001169066"/>
    </source>
</evidence>
<name>A0ABT7QTF7_9BACT</name>
<dbReference type="PANTHER" id="PTHR44757:SF2">
    <property type="entry name" value="BIOFILM ARCHITECTURE MAINTENANCE PROTEIN MBAA"/>
    <property type="match status" value="1"/>
</dbReference>
<feature type="transmembrane region" description="Helical" evidence="1">
    <location>
        <begin position="138"/>
        <end position="157"/>
    </location>
</feature>
<feature type="transmembrane region" description="Helical" evidence="1">
    <location>
        <begin position="89"/>
        <end position="109"/>
    </location>
</feature>
<reference evidence="4" key="1">
    <citation type="submission" date="2023-01" db="EMBL/GenBank/DDBJ databases">
        <title>Sulfurovum sp. XTW-4 genome assembly.</title>
        <authorList>
            <person name="Wang J."/>
        </authorList>
    </citation>
    <scope>NUCLEOTIDE SEQUENCE</scope>
    <source>
        <strain evidence="4">XTW-4</strain>
    </source>
</reference>
<dbReference type="Gene3D" id="3.30.70.270">
    <property type="match status" value="1"/>
</dbReference>
<dbReference type="EMBL" id="JAQIBC010000007">
    <property type="protein sequence ID" value="MDM5264373.1"/>
    <property type="molecule type" value="Genomic_DNA"/>
</dbReference>
<dbReference type="Gene3D" id="3.20.20.450">
    <property type="entry name" value="EAL domain"/>
    <property type="match status" value="1"/>
</dbReference>
<dbReference type="SMART" id="SM00052">
    <property type="entry name" value="EAL"/>
    <property type="match status" value="1"/>
</dbReference>
<comment type="caution">
    <text evidence="4">The sequence shown here is derived from an EMBL/GenBank/DDBJ whole genome shotgun (WGS) entry which is preliminary data.</text>
</comment>
<dbReference type="Pfam" id="PF00990">
    <property type="entry name" value="GGDEF"/>
    <property type="match status" value="1"/>
</dbReference>
<dbReference type="NCBIfam" id="TIGR00254">
    <property type="entry name" value="GGDEF"/>
    <property type="match status" value="1"/>
</dbReference>
<evidence type="ECO:0000256" key="1">
    <source>
        <dbReference type="SAM" id="Phobius"/>
    </source>
</evidence>
<feature type="domain" description="EAL" evidence="2">
    <location>
        <begin position="346"/>
        <end position="601"/>
    </location>
</feature>
<feature type="transmembrane region" description="Helical" evidence="1">
    <location>
        <begin position="114"/>
        <end position="132"/>
    </location>
</feature>
<dbReference type="Pfam" id="PF00563">
    <property type="entry name" value="EAL"/>
    <property type="match status" value="1"/>
</dbReference>
<evidence type="ECO:0000313" key="4">
    <source>
        <dbReference type="EMBL" id="MDM5264373.1"/>
    </source>
</evidence>
<evidence type="ECO:0000259" key="3">
    <source>
        <dbReference type="PROSITE" id="PS50887"/>
    </source>
</evidence>
<dbReference type="InterPro" id="IPR043128">
    <property type="entry name" value="Rev_trsase/Diguanyl_cyclase"/>
</dbReference>
<protein>
    <submittedName>
        <fullName evidence="4">EAL domain-containing protein</fullName>
    </submittedName>
</protein>